<sequence>MTDGAVHVTIVRAGGVATVKFADGYETMRVALGYLHDPGDGLVAEMGEGREPVPWQSARVRDEAAFSVETRLDLDDETRRRLLEWIAATPYFEDA</sequence>
<proteinExistence type="predicted"/>
<gene>
    <name evidence="1" type="ORF">ACFQ4E_17740</name>
</gene>
<accession>A0ABW3ZM94</accession>
<protein>
    <submittedName>
        <fullName evidence="1">Uncharacterized protein</fullName>
    </submittedName>
</protein>
<evidence type="ECO:0000313" key="2">
    <source>
        <dbReference type="Proteomes" id="UP001597135"/>
    </source>
</evidence>
<keyword evidence="2" id="KW-1185">Reference proteome</keyword>
<evidence type="ECO:0000313" key="1">
    <source>
        <dbReference type="EMBL" id="MFD1344277.1"/>
    </source>
</evidence>
<dbReference type="Proteomes" id="UP001597135">
    <property type="component" value="Unassembled WGS sequence"/>
</dbReference>
<organism evidence="1 2">
    <name type="scientific">Litorisediminicola beolgyonensis</name>
    <dbReference type="NCBI Taxonomy" id="1173614"/>
    <lineage>
        <taxon>Bacteria</taxon>
        <taxon>Pseudomonadati</taxon>
        <taxon>Pseudomonadota</taxon>
        <taxon>Alphaproteobacteria</taxon>
        <taxon>Rhodobacterales</taxon>
        <taxon>Paracoccaceae</taxon>
        <taxon>Litorisediminicola</taxon>
    </lineage>
</organism>
<reference evidence="2" key="1">
    <citation type="journal article" date="2019" name="Int. J. Syst. Evol. Microbiol.">
        <title>The Global Catalogue of Microorganisms (GCM) 10K type strain sequencing project: providing services to taxonomists for standard genome sequencing and annotation.</title>
        <authorList>
            <consortium name="The Broad Institute Genomics Platform"/>
            <consortium name="The Broad Institute Genome Sequencing Center for Infectious Disease"/>
            <person name="Wu L."/>
            <person name="Ma J."/>
        </authorList>
    </citation>
    <scope>NUCLEOTIDE SEQUENCE [LARGE SCALE GENOMIC DNA]</scope>
    <source>
        <strain evidence="2">CCUG 62953</strain>
    </source>
</reference>
<dbReference type="EMBL" id="JBHTMU010000043">
    <property type="protein sequence ID" value="MFD1344277.1"/>
    <property type="molecule type" value="Genomic_DNA"/>
</dbReference>
<name>A0ABW3ZM94_9RHOB</name>
<dbReference type="RefSeq" id="WP_386805861.1">
    <property type="nucleotide sequence ID" value="NZ_JBHTMU010000043.1"/>
</dbReference>
<comment type="caution">
    <text evidence="1">The sequence shown here is derived from an EMBL/GenBank/DDBJ whole genome shotgun (WGS) entry which is preliminary data.</text>
</comment>